<dbReference type="RefSeq" id="WP_015780035.1">
    <property type="nucleotide sequence ID" value="NC_013169.1"/>
</dbReference>
<dbReference type="GO" id="GO:0005886">
    <property type="term" value="C:plasma membrane"/>
    <property type="evidence" value="ECO:0007669"/>
    <property type="project" value="UniProtKB-SubCell"/>
</dbReference>
<evidence type="ECO:0000256" key="9">
    <source>
        <dbReference type="HAMAP-Rule" id="MF_00422"/>
    </source>
</evidence>
<keyword evidence="5 9" id="KW-0653">Protein transport</keyword>
<dbReference type="InterPro" id="IPR005807">
    <property type="entry name" value="SecE_bac"/>
</dbReference>
<keyword evidence="7 9" id="KW-0811">Translocation</keyword>
<sequence length="98" mass="10984">MTEHSPATAERGPAPADPNAEVPLRERKPRGNNPISRFSSAVVLFLQQVIDELRKIVRPTRDELVSYTIVVIVFVVVLMAFVFGLDQLFSRLISFVFG</sequence>
<proteinExistence type="inferred from homology"/>
<dbReference type="GO" id="GO:0009306">
    <property type="term" value="P:protein secretion"/>
    <property type="evidence" value="ECO:0007669"/>
    <property type="project" value="UniProtKB-UniRule"/>
</dbReference>
<dbReference type="HOGENOM" id="CLU_113663_3_0_11"/>
<evidence type="ECO:0000256" key="5">
    <source>
        <dbReference type="ARBA" id="ARBA00022927"/>
    </source>
</evidence>
<keyword evidence="12" id="KW-1185">Reference proteome</keyword>
<evidence type="ECO:0000256" key="8">
    <source>
        <dbReference type="ARBA" id="ARBA00023136"/>
    </source>
</evidence>
<keyword evidence="2 9" id="KW-0813">Transport</keyword>
<dbReference type="Gene3D" id="1.20.5.1030">
    <property type="entry name" value="Preprotein translocase secy subunit"/>
    <property type="match status" value="1"/>
</dbReference>
<dbReference type="KEGG" id="kse:Ksed_21040"/>
<keyword evidence="3 9" id="KW-1003">Cell membrane</keyword>
<keyword evidence="8 9" id="KW-0472">Membrane</keyword>
<comment type="similarity">
    <text evidence="9">Belongs to the SecE/SEC61-gamma family.</text>
</comment>
<dbReference type="STRING" id="478801.Ksed_21040"/>
<reference evidence="11 12" key="1">
    <citation type="journal article" date="2009" name="Stand. Genomic Sci.">
        <title>Complete genome sequence of Kytococcus sedentarius type strain (541).</title>
        <authorList>
            <person name="Sims D."/>
            <person name="Brettin T."/>
            <person name="Detter J.C."/>
            <person name="Han C."/>
            <person name="Lapidus A."/>
            <person name="Copeland A."/>
            <person name="Glavina Del Rio T."/>
            <person name="Nolan M."/>
            <person name="Chen F."/>
            <person name="Lucas S."/>
            <person name="Tice H."/>
            <person name="Cheng J.F."/>
            <person name="Bruce D."/>
            <person name="Goodwin L."/>
            <person name="Pitluck S."/>
            <person name="Ovchinnikova G."/>
            <person name="Pati A."/>
            <person name="Ivanova N."/>
            <person name="Mavrommatis K."/>
            <person name="Chen A."/>
            <person name="Palaniappan K."/>
            <person name="D'haeseleer P."/>
            <person name="Chain P."/>
            <person name="Bristow J."/>
            <person name="Eisen J.A."/>
            <person name="Markowitz V."/>
            <person name="Hugenholtz P."/>
            <person name="Schneider S."/>
            <person name="Goker M."/>
            <person name="Pukall R."/>
            <person name="Kyrpides N.C."/>
            <person name="Klenk H.P."/>
        </authorList>
    </citation>
    <scope>NUCLEOTIDE SEQUENCE [LARGE SCALE GENOMIC DNA]</scope>
    <source>
        <strain evidence="12">ATCC 14392 / DSM 20547 / JCM 11482 / CCUG 33030 / NBRC 15357 / NCTC 11040 / CCM 314 / 541</strain>
    </source>
</reference>
<dbReference type="PANTHER" id="PTHR33910:SF1">
    <property type="entry name" value="PROTEIN TRANSLOCASE SUBUNIT SECE"/>
    <property type="match status" value="1"/>
</dbReference>
<dbReference type="HAMAP" id="MF_00422">
    <property type="entry name" value="SecE"/>
    <property type="match status" value="1"/>
</dbReference>
<dbReference type="PANTHER" id="PTHR33910">
    <property type="entry name" value="PROTEIN TRANSLOCASE SUBUNIT SECE"/>
    <property type="match status" value="1"/>
</dbReference>
<organism evidence="11 12">
    <name type="scientific">Kytococcus sedentarius (strain ATCC 14392 / DSM 20547 / JCM 11482 / CCUG 33030 / NBRC 15357 / NCTC 11040 / CCM 314 / 541)</name>
    <name type="common">Micrococcus sedentarius</name>
    <dbReference type="NCBI Taxonomy" id="478801"/>
    <lineage>
        <taxon>Bacteria</taxon>
        <taxon>Bacillati</taxon>
        <taxon>Actinomycetota</taxon>
        <taxon>Actinomycetes</taxon>
        <taxon>Micrococcales</taxon>
        <taxon>Kytococcaceae</taxon>
        <taxon>Kytococcus</taxon>
    </lineage>
</organism>
<accession>C7NL07</accession>
<name>C7NL07_KYTSD</name>
<keyword evidence="4 9" id="KW-0812">Transmembrane</keyword>
<evidence type="ECO:0000313" key="11">
    <source>
        <dbReference type="EMBL" id="ACV07098.1"/>
    </source>
</evidence>
<dbReference type="GO" id="GO:0043952">
    <property type="term" value="P:protein transport by the Sec complex"/>
    <property type="evidence" value="ECO:0007669"/>
    <property type="project" value="UniProtKB-UniRule"/>
</dbReference>
<comment type="function">
    <text evidence="9">Essential subunit of the Sec protein translocation channel SecYEG. Clamps together the 2 halves of SecY. May contact the channel plug during translocation.</text>
</comment>
<dbReference type="InterPro" id="IPR001901">
    <property type="entry name" value="Translocase_SecE/Sec61-g"/>
</dbReference>
<feature type="region of interest" description="Disordered" evidence="10">
    <location>
        <begin position="1"/>
        <end position="35"/>
    </location>
</feature>
<evidence type="ECO:0000256" key="2">
    <source>
        <dbReference type="ARBA" id="ARBA00022448"/>
    </source>
</evidence>
<dbReference type="GO" id="GO:0006605">
    <property type="term" value="P:protein targeting"/>
    <property type="evidence" value="ECO:0007669"/>
    <property type="project" value="UniProtKB-UniRule"/>
</dbReference>
<dbReference type="InterPro" id="IPR038379">
    <property type="entry name" value="SecE_sf"/>
</dbReference>
<dbReference type="EMBL" id="CP001686">
    <property type="protein sequence ID" value="ACV07098.1"/>
    <property type="molecule type" value="Genomic_DNA"/>
</dbReference>
<evidence type="ECO:0000256" key="7">
    <source>
        <dbReference type="ARBA" id="ARBA00023010"/>
    </source>
</evidence>
<dbReference type="AlphaFoldDB" id="C7NL07"/>
<dbReference type="eggNOG" id="COG0690">
    <property type="taxonomic scope" value="Bacteria"/>
</dbReference>
<keyword evidence="6 9" id="KW-1133">Transmembrane helix</keyword>
<dbReference type="GO" id="GO:0065002">
    <property type="term" value="P:intracellular protein transmembrane transport"/>
    <property type="evidence" value="ECO:0007669"/>
    <property type="project" value="UniProtKB-UniRule"/>
</dbReference>
<dbReference type="NCBIfam" id="TIGR00964">
    <property type="entry name" value="secE_bact"/>
    <property type="match status" value="1"/>
</dbReference>
<evidence type="ECO:0000256" key="10">
    <source>
        <dbReference type="SAM" id="MobiDB-lite"/>
    </source>
</evidence>
<evidence type="ECO:0000256" key="1">
    <source>
        <dbReference type="ARBA" id="ARBA00004370"/>
    </source>
</evidence>
<evidence type="ECO:0000256" key="6">
    <source>
        <dbReference type="ARBA" id="ARBA00022989"/>
    </source>
</evidence>
<evidence type="ECO:0000313" key="12">
    <source>
        <dbReference type="Proteomes" id="UP000006666"/>
    </source>
</evidence>
<feature type="transmembrane region" description="Helical" evidence="9">
    <location>
        <begin position="64"/>
        <end position="85"/>
    </location>
</feature>
<evidence type="ECO:0000256" key="4">
    <source>
        <dbReference type="ARBA" id="ARBA00022692"/>
    </source>
</evidence>
<dbReference type="GO" id="GO:0008320">
    <property type="term" value="F:protein transmembrane transporter activity"/>
    <property type="evidence" value="ECO:0007669"/>
    <property type="project" value="UniProtKB-UniRule"/>
</dbReference>
<gene>
    <name evidence="9" type="primary">secE</name>
    <name evidence="11" type="ordered locus">Ksed_21040</name>
</gene>
<protein>
    <recommendedName>
        <fullName evidence="9">Protein translocase subunit SecE</fullName>
    </recommendedName>
</protein>
<dbReference type="Proteomes" id="UP000006666">
    <property type="component" value="Chromosome"/>
</dbReference>
<dbReference type="Pfam" id="PF00584">
    <property type="entry name" value="SecE"/>
    <property type="match status" value="1"/>
</dbReference>
<comment type="subunit">
    <text evidence="9">Component of the Sec protein translocase complex. Heterotrimer consisting of SecY, SecE and SecG subunits. The heterotrimers can form oligomers, although 1 heterotrimer is thought to be able to translocate proteins. Interacts with the ribosome. Interacts with SecDF, and other proteins may be involved. Interacts with SecA.</text>
</comment>
<evidence type="ECO:0000256" key="3">
    <source>
        <dbReference type="ARBA" id="ARBA00022475"/>
    </source>
</evidence>
<comment type="subcellular location">
    <subcellularLocation>
        <location evidence="9">Cell membrane</location>
        <topology evidence="9">Single-pass membrane protein</topology>
    </subcellularLocation>
    <subcellularLocation>
        <location evidence="1">Membrane</location>
    </subcellularLocation>
</comment>